<sequence>MAMTQPYQTWEGAREENLPLKAFMRRANRDSEHLPCLQNLRKVYMIVDFSGRCDDERYYNHIEFLDSFDLFVKLPSITSVGIDTLVDDQLDEPLVKLRESNITELCINTRGRTEFTHHEFNGKAFLKALLAHKTTLDSLDLDTEVSLYTPCWNIEDEFEDWDEEDYTREFLGSFWDTHGKLKDFIALKNLSIAIDVLFYLIGDDNEPSEQQPKTTLLEGIPDNLEYLCIRGYQ</sequence>
<keyword evidence="2" id="KW-1185">Reference proteome</keyword>
<reference evidence="1" key="1">
    <citation type="journal article" date="2023" name="IMA Fungus">
        <title>Comparative genomic study of the Penicillium genus elucidates a diverse pangenome and 15 lateral gene transfer events.</title>
        <authorList>
            <person name="Petersen C."/>
            <person name="Sorensen T."/>
            <person name="Nielsen M.R."/>
            <person name="Sondergaard T.E."/>
            <person name="Sorensen J.L."/>
            <person name="Fitzpatrick D.A."/>
            <person name="Frisvad J.C."/>
            <person name="Nielsen K.L."/>
        </authorList>
    </citation>
    <scope>NUCLEOTIDE SEQUENCE</scope>
    <source>
        <strain evidence="1">IBT 17514</strain>
    </source>
</reference>
<evidence type="ECO:0000313" key="2">
    <source>
        <dbReference type="Proteomes" id="UP001215712"/>
    </source>
</evidence>
<comment type="caution">
    <text evidence="1">The sequence shown here is derived from an EMBL/GenBank/DDBJ whole genome shotgun (WGS) entry which is preliminary data.</text>
</comment>
<name>A0AAD6MRH1_9EURO</name>
<protein>
    <submittedName>
        <fullName evidence="1">Uncharacterized protein</fullName>
    </submittedName>
</protein>
<evidence type="ECO:0000313" key="1">
    <source>
        <dbReference type="EMBL" id="KAJ5708999.1"/>
    </source>
</evidence>
<reference evidence="1" key="2">
    <citation type="submission" date="2023-01" db="EMBL/GenBank/DDBJ databases">
        <authorList>
            <person name="Petersen C."/>
        </authorList>
    </citation>
    <scope>NUCLEOTIDE SEQUENCE</scope>
    <source>
        <strain evidence="1">IBT 17514</strain>
    </source>
</reference>
<dbReference type="EMBL" id="JAQJAN010000019">
    <property type="protein sequence ID" value="KAJ5708999.1"/>
    <property type="molecule type" value="Genomic_DNA"/>
</dbReference>
<dbReference type="AlphaFoldDB" id="A0AAD6MRH1"/>
<dbReference type="Proteomes" id="UP001215712">
    <property type="component" value="Unassembled WGS sequence"/>
</dbReference>
<organism evidence="1 2">
    <name type="scientific">Penicillium malachiteum</name>
    <dbReference type="NCBI Taxonomy" id="1324776"/>
    <lineage>
        <taxon>Eukaryota</taxon>
        <taxon>Fungi</taxon>
        <taxon>Dikarya</taxon>
        <taxon>Ascomycota</taxon>
        <taxon>Pezizomycotina</taxon>
        <taxon>Eurotiomycetes</taxon>
        <taxon>Eurotiomycetidae</taxon>
        <taxon>Eurotiales</taxon>
        <taxon>Aspergillaceae</taxon>
        <taxon>Penicillium</taxon>
    </lineage>
</organism>
<accession>A0AAD6MRH1</accession>
<proteinExistence type="predicted"/>
<gene>
    <name evidence="1" type="ORF">N7493_010333</name>
</gene>